<keyword evidence="3" id="KW-1185">Reference proteome</keyword>
<gene>
    <name evidence="2" type="ORF">NX786_26640</name>
</gene>
<reference evidence="2" key="1">
    <citation type="submission" date="2022-08" db="EMBL/GenBank/DDBJ databases">
        <title>Reclassification of Massilia species as members of the genera Telluria, Duganella, Pseudoduganella, Mokoshia gen. nov. and Zemynaea gen. nov. using orthogonal and non-orthogonal genome-based approaches.</title>
        <authorList>
            <person name="Bowman J.P."/>
        </authorList>
    </citation>
    <scope>NUCLEOTIDE SEQUENCE</scope>
    <source>
        <strain evidence="2">LMG 11547</strain>
    </source>
</reference>
<dbReference type="Pfam" id="PF13946">
    <property type="entry name" value="DUF4214"/>
    <property type="match status" value="1"/>
</dbReference>
<evidence type="ECO:0000313" key="2">
    <source>
        <dbReference type="EMBL" id="MCS0632917.1"/>
    </source>
</evidence>
<dbReference type="Proteomes" id="UP001165263">
    <property type="component" value="Unassembled WGS sequence"/>
</dbReference>
<proteinExistence type="predicted"/>
<dbReference type="EMBL" id="JANUHC010000011">
    <property type="protein sequence ID" value="MCS0632917.1"/>
    <property type="molecule type" value="Genomic_DNA"/>
</dbReference>
<dbReference type="RefSeq" id="WP_259451920.1">
    <property type="nucleotide sequence ID" value="NZ_CP119520.1"/>
</dbReference>
<name>A0ABT2C6A0_9BURK</name>
<dbReference type="InterPro" id="IPR038255">
    <property type="entry name" value="PBS_linker_sf"/>
</dbReference>
<evidence type="ECO:0000259" key="1">
    <source>
        <dbReference type="Pfam" id="PF13946"/>
    </source>
</evidence>
<sequence>MDTVTLKGNLALNGQNLAFEGVPIEAHLLLGDYPNVAVNNGSGKFTWKIGDRTIETTGAWYDAAVTSYTPTQADVGNPISVTGSVAYVDGIHTPSSPNALTVINVNDLPTGTVTITGDTTHAGSQLHAVSTIGDEDGMGALSYQWKANGQAIAGATGDTWTLDTAHAGQAISVVASYVDGFGQAESVASDADPKAVHQNSPGALVLSGELAKGHTLHAQVVDADAPAKVYYQWQIDDGSGHYVNVTGNWSADFTLGDSVPPVMRVIATYADRYGFIETHVRTTGTEGADTIRGDGSPGEVIQARGGDDTLIYTNGAILDGGDGIDTFYGAVYTVSQVDAHTWYASTMTATGCTLVNIERVVFGEPGASNAKGLALDYNGHGGQAYRLYQAAFDRTPDDFGVGFWMNRLDKGVSLTDVANAFVASSEFKALYGTNPTNAAIVDKFYHNVLHRDPDPQSSFWVDVLDRKAATVADVLIGFSESAENVAALVGVQKTGISYLPYHDG</sequence>
<comment type="caution">
    <text evidence="2">The sequence shown here is derived from an EMBL/GenBank/DDBJ whole genome shotgun (WGS) entry which is preliminary data.</text>
</comment>
<dbReference type="Gene3D" id="2.60.40.2700">
    <property type="match status" value="2"/>
</dbReference>
<feature type="domain" description="DUF4214" evidence="1">
    <location>
        <begin position="418"/>
        <end position="486"/>
    </location>
</feature>
<accession>A0ABT2C6A0</accession>
<dbReference type="InterPro" id="IPR025282">
    <property type="entry name" value="DUF4214"/>
</dbReference>
<organism evidence="2 3">
    <name type="scientific">Telluria mixta</name>
    <dbReference type="NCBI Taxonomy" id="34071"/>
    <lineage>
        <taxon>Bacteria</taxon>
        <taxon>Pseudomonadati</taxon>
        <taxon>Pseudomonadota</taxon>
        <taxon>Betaproteobacteria</taxon>
        <taxon>Burkholderiales</taxon>
        <taxon>Oxalobacteraceae</taxon>
        <taxon>Telluria group</taxon>
        <taxon>Telluria</taxon>
    </lineage>
</organism>
<dbReference type="Gene3D" id="1.10.3130.20">
    <property type="entry name" value="Phycobilisome linker domain"/>
    <property type="match status" value="1"/>
</dbReference>
<evidence type="ECO:0000313" key="3">
    <source>
        <dbReference type="Proteomes" id="UP001165263"/>
    </source>
</evidence>
<protein>
    <submittedName>
        <fullName evidence="2">DUF4214 domain-containing protein</fullName>
    </submittedName>
</protein>